<evidence type="ECO:0000259" key="6">
    <source>
        <dbReference type="PROSITE" id="PS50405"/>
    </source>
</evidence>
<dbReference type="STRING" id="947166.A0A1D1UUT9"/>
<dbReference type="AlphaFoldDB" id="A0A1D1UUT9"/>
<reference evidence="7 8" key="1">
    <citation type="journal article" date="2016" name="Nat. Commun.">
        <title>Extremotolerant tardigrade genome and improved radiotolerance of human cultured cells by tardigrade-unique protein.</title>
        <authorList>
            <person name="Hashimoto T."/>
            <person name="Horikawa D.D."/>
            <person name="Saito Y."/>
            <person name="Kuwahara H."/>
            <person name="Kozuka-Hata H."/>
            <person name="Shin-I T."/>
            <person name="Minakuchi Y."/>
            <person name="Ohishi K."/>
            <person name="Motoyama A."/>
            <person name="Aizu T."/>
            <person name="Enomoto A."/>
            <person name="Kondo K."/>
            <person name="Tanaka S."/>
            <person name="Hara Y."/>
            <person name="Koshikawa S."/>
            <person name="Sagara H."/>
            <person name="Miura T."/>
            <person name="Yokobori S."/>
            <person name="Miyagawa K."/>
            <person name="Suzuki Y."/>
            <person name="Kubo T."/>
            <person name="Oyama M."/>
            <person name="Kohara Y."/>
            <person name="Fujiyama A."/>
            <person name="Arakawa K."/>
            <person name="Katayama T."/>
            <person name="Toyoda A."/>
            <person name="Kunieda T."/>
        </authorList>
    </citation>
    <scope>NUCLEOTIDE SEQUENCE [LARGE SCALE GENOMIC DNA]</scope>
    <source>
        <strain evidence="7 8">YOKOZUNA-1</strain>
    </source>
</reference>
<dbReference type="SFLD" id="SFLDG00363">
    <property type="entry name" value="AMPS_(cytGST):_Alpha-__Mu-__Pi"/>
    <property type="match status" value="1"/>
</dbReference>
<evidence type="ECO:0000313" key="7">
    <source>
        <dbReference type="EMBL" id="GAU92215.1"/>
    </source>
</evidence>
<dbReference type="InterPro" id="IPR004045">
    <property type="entry name" value="Glutathione_S-Trfase_N"/>
</dbReference>
<dbReference type="EC" id="2.5.1.18" evidence="1"/>
<keyword evidence="8" id="KW-1185">Reference proteome</keyword>
<sequence>MPEKIVLRYFNVRGRAEVARWILAYAGQDYLDDRVEGPQSTQWKELKDKTPFGQLPVLEVDGKMLAQSRTIGRYLAHKYGLAGTSKWEHAQVDSIVDYIDEIDNCRVKYIQACMKRSDDVENVKATFLQKEVVPYLQKLENLLGGGKSYFCGDEPTWADFAVVIFLDEVASMSSDALAPYENLRALSERTHSLKGIKEYLSKRPATKF</sequence>
<dbReference type="Pfam" id="PF14497">
    <property type="entry name" value="GST_C_3"/>
    <property type="match status" value="1"/>
</dbReference>
<dbReference type="PANTHER" id="PTHR11571">
    <property type="entry name" value="GLUTATHIONE S-TRANSFERASE"/>
    <property type="match status" value="1"/>
</dbReference>
<gene>
    <name evidence="7" type="primary">RvY_04327-1</name>
    <name evidence="7" type="synonym">RvY_04327.1</name>
    <name evidence="7" type="ORF">RvY_04327</name>
</gene>
<feature type="domain" description="GST C-terminal" evidence="6">
    <location>
        <begin position="85"/>
        <end position="208"/>
    </location>
</feature>
<evidence type="ECO:0000256" key="2">
    <source>
        <dbReference type="ARBA" id="ARBA00022679"/>
    </source>
</evidence>
<dbReference type="SUPFAM" id="SSF47616">
    <property type="entry name" value="GST C-terminal domain-like"/>
    <property type="match status" value="1"/>
</dbReference>
<dbReference type="FunFam" id="3.40.30.10:FF:000035">
    <property type="entry name" value="hematopoietic prostaglandin D synthase"/>
    <property type="match status" value="1"/>
</dbReference>
<dbReference type="SFLD" id="SFLDG01205">
    <property type="entry name" value="AMPS.1"/>
    <property type="match status" value="1"/>
</dbReference>
<dbReference type="InterPro" id="IPR036282">
    <property type="entry name" value="Glutathione-S-Trfase_C_sf"/>
</dbReference>
<dbReference type="PANTHER" id="PTHR11571:SF224">
    <property type="entry name" value="HEMATOPOIETIC PROSTAGLANDIN D SYNTHASE"/>
    <property type="match status" value="1"/>
</dbReference>
<dbReference type="SFLD" id="SFLDS00019">
    <property type="entry name" value="Glutathione_Transferase_(cytos"/>
    <property type="match status" value="1"/>
</dbReference>
<dbReference type="InterPro" id="IPR036249">
    <property type="entry name" value="Thioredoxin-like_sf"/>
</dbReference>
<dbReference type="OrthoDB" id="414243at2759"/>
<organism evidence="7 8">
    <name type="scientific">Ramazzottius varieornatus</name>
    <name type="common">Water bear</name>
    <name type="synonym">Tardigrade</name>
    <dbReference type="NCBI Taxonomy" id="947166"/>
    <lineage>
        <taxon>Eukaryota</taxon>
        <taxon>Metazoa</taxon>
        <taxon>Ecdysozoa</taxon>
        <taxon>Tardigrada</taxon>
        <taxon>Eutardigrada</taxon>
        <taxon>Parachela</taxon>
        <taxon>Hypsibioidea</taxon>
        <taxon>Ramazzottiidae</taxon>
        <taxon>Ramazzottius</taxon>
    </lineage>
</organism>
<proteinExistence type="inferred from homology"/>
<dbReference type="EMBL" id="BDGG01000002">
    <property type="protein sequence ID" value="GAU92215.1"/>
    <property type="molecule type" value="Genomic_DNA"/>
</dbReference>
<dbReference type="GO" id="GO:0004364">
    <property type="term" value="F:glutathione transferase activity"/>
    <property type="evidence" value="ECO:0007669"/>
    <property type="project" value="UniProtKB-EC"/>
</dbReference>
<dbReference type="PROSITE" id="PS50405">
    <property type="entry name" value="GST_CTER"/>
    <property type="match status" value="1"/>
</dbReference>
<dbReference type="InterPro" id="IPR050213">
    <property type="entry name" value="GST_superfamily"/>
</dbReference>
<dbReference type="Pfam" id="PF02798">
    <property type="entry name" value="GST_N"/>
    <property type="match status" value="1"/>
</dbReference>
<evidence type="ECO:0000256" key="1">
    <source>
        <dbReference type="ARBA" id="ARBA00012452"/>
    </source>
</evidence>
<dbReference type="PROSITE" id="PS50404">
    <property type="entry name" value="GST_NTER"/>
    <property type="match status" value="1"/>
</dbReference>
<evidence type="ECO:0000256" key="3">
    <source>
        <dbReference type="ARBA" id="ARBA00038317"/>
    </source>
</evidence>
<dbReference type="FunFam" id="1.20.1050.10:FF:000030">
    <property type="entry name" value="Glutathione S-transferase S1"/>
    <property type="match status" value="1"/>
</dbReference>
<feature type="domain" description="GST N-terminal" evidence="5">
    <location>
        <begin position="3"/>
        <end position="83"/>
    </location>
</feature>
<name>A0A1D1UUT9_RAMVA</name>
<evidence type="ECO:0000256" key="4">
    <source>
        <dbReference type="ARBA" id="ARBA00047960"/>
    </source>
</evidence>
<dbReference type="CDD" id="cd03192">
    <property type="entry name" value="GST_C_Sigma_like"/>
    <property type="match status" value="1"/>
</dbReference>
<dbReference type="GO" id="GO:0006749">
    <property type="term" value="P:glutathione metabolic process"/>
    <property type="evidence" value="ECO:0007669"/>
    <property type="project" value="TreeGrafter"/>
</dbReference>
<evidence type="ECO:0000313" key="8">
    <source>
        <dbReference type="Proteomes" id="UP000186922"/>
    </source>
</evidence>
<accession>A0A1D1UUT9</accession>
<keyword evidence="2" id="KW-0808">Transferase</keyword>
<comment type="catalytic activity">
    <reaction evidence="4">
        <text>RX + glutathione = an S-substituted glutathione + a halide anion + H(+)</text>
        <dbReference type="Rhea" id="RHEA:16437"/>
        <dbReference type="ChEBI" id="CHEBI:15378"/>
        <dbReference type="ChEBI" id="CHEBI:16042"/>
        <dbReference type="ChEBI" id="CHEBI:17792"/>
        <dbReference type="ChEBI" id="CHEBI:57925"/>
        <dbReference type="ChEBI" id="CHEBI:90779"/>
        <dbReference type="EC" id="2.5.1.18"/>
    </reaction>
</comment>
<dbReference type="Gene3D" id="1.20.1050.130">
    <property type="match status" value="1"/>
</dbReference>
<dbReference type="InterPro" id="IPR004046">
    <property type="entry name" value="GST_C"/>
</dbReference>
<comment type="similarity">
    <text evidence="3">Belongs to the GST superfamily. Sigma family.</text>
</comment>
<evidence type="ECO:0000259" key="5">
    <source>
        <dbReference type="PROSITE" id="PS50404"/>
    </source>
</evidence>
<dbReference type="SUPFAM" id="SSF52833">
    <property type="entry name" value="Thioredoxin-like"/>
    <property type="match status" value="1"/>
</dbReference>
<protein>
    <recommendedName>
        <fullName evidence="1">glutathione transferase</fullName>
        <ecNumber evidence="1">2.5.1.18</ecNumber>
    </recommendedName>
</protein>
<comment type="caution">
    <text evidence="7">The sequence shown here is derived from an EMBL/GenBank/DDBJ whole genome shotgun (WGS) entry which is preliminary data.</text>
</comment>
<dbReference type="Proteomes" id="UP000186922">
    <property type="component" value="Unassembled WGS sequence"/>
</dbReference>
<dbReference type="CDD" id="cd03039">
    <property type="entry name" value="GST_N_Sigma_like"/>
    <property type="match status" value="1"/>
</dbReference>
<dbReference type="InterPro" id="IPR040079">
    <property type="entry name" value="Glutathione_S-Trfase"/>
</dbReference>
<dbReference type="GO" id="GO:0004602">
    <property type="term" value="F:glutathione peroxidase activity"/>
    <property type="evidence" value="ECO:0007669"/>
    <property type="project" value="UniProtKB-ARBA"/>
</dbReference>
<dbReference type="InterPro" id="IPR010987">
    <property type="entry name" value="Glutathione-S-Trfase_C-like"/>
</dbReference>